<sequence>MMSSIALKTVQAWYRTGDPQLLSPDIEWRVLESFPSGGLYRGRQVVIDRFFPAVKAHFAAYETRPETFMADGDTVIATGRYRVQGRSGIAADVDFAHVWTVRDGVIVAFRQIADTAALNAVLS</sequence>
<dbReference type="InterPro" id="IPR032710">
    <property type="entry name" value="NTF2-like_dom_sf"/>
</dbReference>
<feature type="domain" description="SnoaL-like" evidence="1">
    <location>
        <begin position="20"/>
        <end position="108"/>
    </location>
</feature>
<evidence type="ECO:0000259" key="1">
    <source>
        <dbReference type="Pfam" id="PF12680"/>
    </source>
</evidence>
<dbReference type="EMBL" id="JBHLSS010000051">
    <property type="protein sequence ID" value="MFC0709755.1"/>
    <property type="molecule type" value="Genomic_DNA"/>
</dbReference>
<dbReference type="PANTHER" id="PTHR41252:SF1">
    <property type="entry name" value="BLR2505 PROTEIN"/>
    <property type="match status" value="1"/>
</dbReference>
<comment type="caution">
    <text evidence="2">The sequence shown here is derived from an EMBL/GenBank/DDBJ whole genome shotgun (WGS) entry which is preliminary data.</text>
</comment>
<evidence type="ECO:0000313" key="2">
    <source>
        <dbReference type="EMBL" id="MFC0709755.1"/>
    </source>
</evidence>
<dbReference type="RefSeq" id="WP_376945067.1">
    <property type="nucleotide sequence ID" value="NZ_CP171449.1"/>
</dbReference>
<protein>
    <submittedName>
        <fullName evidence="2">Nuclear transport factor 2 family protein</fullName>
    </submittedName>
</protein>
<keyword evidence="3" id="KW-1185">Reference proteome</keyword>
<proteinExistence type="predicted"/>
<dbReference type="Pfam" id="PF12680">
    <property type="entry name" value="SnoaL_2"/>
    <property type="match status" value="1"/>
</dbReference>
<accession>A0ABV6SN76</accession>
<dbReference type="SUPFAM" id="SSF54427">
    <property type="entry name" value="NTF2-like"/>
    <property type="match status" value="1"/>
</dbReference>
<name>A0ABV6SN76_AZOPA</name>
<dbReference type="Proteomes" id="UP001589891">
    <property type="component" value="Unassembled WGS sequence"/>
</dbReference>
<evidence type="ECO:0000313" key="3">
    <source>
        <dbReference type="Proteomes" id="UP001589891"/>
    </source>
</evidence>
<dbReference type="PANTHER" id="PTHR41252">
    <property type="entry name" value="BLR2505 PROTEIN"/>
    <property type="match status" value="1"/>
</dbReference>
<organism evidence="2 3">
    <name type="scientific">Azorhizophilus paspali</name>
    <name type="common">Azotobacter paspali</name>
    <dbReference type="NCBI Taxonomy" id="69963"/>
    <lineage>
        <taxon>Bacteria</taxon>
        <taxon>Pseudomonadati</taxon>
        <taxon>Pseudomonadota</taxon>
        <taxon>Gammaproteobacteria</taxon>
        <taxon>Pseudomonadales</taxon>
        <taxon>Pseudomonadaceae</taxon>
        <taxon>Azorhizophilus</taxon>
    </lineage>
</organism>
<dbReference type="InterPro" id="IPR037401">
    <property type="entry name" value="SnoaL-like"/>
</dbReference>
<gene>
    <name evidence="2" type="ORF">ACFFGX_09180</name>
</gene>
<reference evidence="2 3" key="1">
    <citation type="submission" date="2024-09" db="EMBL/GenBank/DDBJ databases">
        <authorList>
            <person name="Sun Q."/>
            <person name="Mori K."/>
        </authorList>
    </citation>
    <scope>NUCLEOTIDE SEQUENCE [LARGE SCALE GENOMIC DNA]</scope>
    <source>
        <strain evidence="2 3">NCAIM B.01794</strain>
    </source>
</reference>
<dbReference type="Gene3D" id="3.10.450.50">
    <property type="match status" value="1"/>
</dbReference>